<sequence>MNAPFKQAERLGRLTTALGKDILVLLRFEGTEYLNDLFEFRVDALATRDDLDFDKLLGTHATVEIEAHDEMRPFDGIVTQARWNGAGENGHRYSLTLRPWFWLAGKRRNQRIFHDKSVDQIVREVLADYGHLGDPALEIKLANEYPKHEYVVQYGESDLDFIRRQLERHGISFHFRHAMGSHSMVLTDDELNHPLIGERPFKPADRHHNYDQEHFWEWSPERNITTGAIKLTDYNFKHPDMSMEAARTGDAIYPEGRIEAFDYPGDFLRASEVQAGEDTSSERLGKDVARMRTQQERGADHRNRAVGDCVSLSAGLRVKLGGDKVPGHGETYLCLSATHSFVSEAYGSGGQESDGYSYSGAYTLMPDTAPMVPPKRTPQTRIHGPQTAMVVGESEIDCDEYGRILVQFHWDLKNAYSMRCRVSQNWSGNGWGGMVIPRIGMEVVVEFLEGDPDKPLVTGCVYNGKNKVPYELPRHKTRSTFRTDTHQGDGFNELRFEDEKDKEEIFVHAQKDRNEKTNNNHTERIDNNWVQSVGNHKVIEVDGNHDETVHGNVYLHVGPSGIGRTLNDAYRKFVEGISDIAAKLPIPGVKQLGRGVYSLVADQAINEATAGVKSQFIGVTKTVNVGSTITEQAGHSYQIVSGSHVSIDSGDVMAFTSNGEFQARVGKTELRMTSDGFIRLSGDTLYLDFSNGIEILGGNEISAKASKINLN</sequence>
<dbReference type="Gene3D" id="2.30.110.50">
    <property type="match status" value="1"/>
</dbReference>
<dbReference type="Pfam" id="PF05954">
    <property type="entry name" value="Phage_GPD"/>
    <property type="match status" value="1"/>
</dbReference>
<dbReference type="NCBIfam" id="TIGR01646">
    <property type="entry name" value="vgr_GE"/>
    <property type="match status" value="1"/>
</dbReference>
<name>A0AA46A4S1_9RHOB</name>
<dbReference type="EMBL" id="FTOU01000002">
    <property type="protein sequence ID" value="SIS67033.1"/>
    <property type="molecule type" value="Genomic_DNA"/>
</dbReference>
<comment type="similarity">
    <text evidence="2">Belongs to the VgrG protein family.</text>
</comment>
<evidence type="ECO:0000256" key="2">
    <source>
        <dbReference type="ARBA" id="ARBA00005558"/>
    </source>
</evidence>
<dbReference type="SUPFAM" id="SSF69279">
    <property type="entry name" value="Phage tail proteins"/>
    <property type="match status" value="2"/>
</dbReference>
<evidence type="ECO:0000313" key="8">
    <source>
        <dbReference type="Proteomes" id="UP000186216"/>
    </source>
</evidence>
<dbReference type="SUPFAM" id="SSF69349">
    <property type="entry name" value="Phage fibre proteins"/>
    <property type="match status" value="1"/>
</dbReference>
<gene>
    <name evidence="7" type="primary">tssI</name>
    <name evidence="7" type="ORF">JHX88_14215</name>
    <name evidence="6" type="ORF">SAMN05421772_102436</name>
</gene>
<feature type="domain" description="Gp5/Type VI secretion system Vgr C-terminal trimerisation" evidence="5">
    <location>
        <begin position="479"/>
        <end position="558"/>
    </location>
</feature>
<dbReference type="GO" id="GO:0005576">
    <property type="term" value="C:extracellular region"/>
    <property type="evidence" value="ECO:0007669"/>
    <property type="project" value="UniProtKB-SubCell"/>
</dbReference>
<protein>
    <submittedName>
        <fullName evidence="6">Type VI secretion system secreted protein VgrG</fullName>
    </submittedName>
    <submittedName>
        <fullName evidence="7">Type VI secretion system tip protein VgrG</fullName>
    </submittedName>
</protein>
<evidence type="ECO:0000256" key="1">
    <source>
        <dbReference type="ARBA" id="ARBA00004613"/>
    </source>
</evidence>
<evidence type="ECO:0000313" key="6">
    <source>
        <dbReference type="EMBL" id="SIS67033.1"/>
    </source>
</evidence>
<reference evidence="7 9" key="2">
    <citation type="submission" date="2021-01" db="EMBL/GenBank/DDBJ databases">
        <title>Biogeographic distribution of Paracoccus.</title>
        <authorList>
            <person name="Hollensteiner J."/>
            <person name="Leineberger J."/>
            <person name="Brinkhoff T."/>
            <person name="Daniel R."/>
        </authorList>
    </citation>
    <scope>NUCLEOTIDE SEQUENCE [LARGE SCALE GENOMIC DNA]</scope>
    <source>
        <strain evidence="7 9">DSM 18447</strain>
    </source>
</reference>
<evidence type="ECO:0000313" key="9">
    <source>
        <dbReference type="Proteomes" id="UP001215549"/>
    </source>
</evidence>
<dbReference type="Gene3D" id="4.10.220.110">
    <property type="match status" value="1"/>
</dbReference>
<dbReference type="EMBL" id="CP067140">
    <property type="protein sequence ID" value="WCR02056.1"/>
    <property type="molecule type" value="Genomic_DNA"/>
</dbReference>
<dbReference type="Gene3D" id="2.40.50.230">
    <property type="entry name" value="Gp5 N-terminal domain"/>
    <property type="match status" value="1"/>
</dbReference>
<dbReference type="InterPro" id="IPR017847">
    <property type="entry name" value="T6SS_RhsGE_Vgr_subset"/>
</dbReference>
<reference evidence="6 8" key="1">
    <citation type="submission" date="2017-01" db="EMBL/GenBank/DDBJ databases">
        <authorList>
            <person name="Varghese N."/>
            <person name="Submissions S."/>
        </authorList>
    </citation>
    <scope>NUCLEOTIDE SEQUENCE [LARGE SCALE GENOMIC DNA]</scope>
    <source>
        <strain evidence="6 8">DSM 18447</strain>
    </source>
</reference>
<dbReference type="Proteomes" id="UP000186216">
    <property type="component" value="Unassembled WGS sequence"/>
</dbReference>
<dbReference type="InterPro" id="IPR037026">
    <property type="entry name" value="Vgr_OB-fold_dom_sf"/>
</dbReference>
<dbReference type="InterPro" id="IPR050708">
    <property type="entry name" value="T6SS_VgrG/RHS"/>
</dbReference>
<keyword evidence="3" id="KW-0964">Secreted</keyword>
<keyword evidence="9" id="KW-1185">Reference proteome</keyword>
<dbReference type="RefSeq" id="WP_076523722.1">
    <property type="nucleotide sequence ID" value="NZ_CP067140.1"/>
</dbReference>
<dbReference type="NCBIfam" id="TIGR03361">
    <property type="entry name" value="VI_Rhs_Vgr"/>
    <property type="match status" value="1"/>
</dbReference>
<feature type="domain" description="Gp5/Type VI secretion system Vgr protein OB-fold" evidence="4">
    <location>
        <begin position="397"/>
        <end position="462"/>
    </location>
</feature>
<dbReference type="SUPFAM" id="SSF69255">
    <property type="entry name" value="gp5 N-terminal domain-like"/>
    <property type="match status" value="1"/>
</dbReference>
<dbReference type="Pfam" id="PF22178">
    <property type="entry name" value="Gp5_trimer_C"/>
    <property type="match status" value="1"/>
</dbReference>
<evidence type="ECO:0000259" key="5">
    <source>
        <dbReference type="Pfam" id="PF22178"/>
    </source>
</evidence>
<dbReference type="InterPro" id="IPR006531">
    <property type="entry name" value="Gp5/Vgr_OB"/>
</dbReference>
<dbReference type="Gene3D" id="3.55.50.10">
    <property type="entry name" value="Baseplate protein-like domains"/>
    <property type="match status" value="1"/>
</dbReference>
<comment type="subcellular location">
    <subcellularLocation>
        <location evidence="1">Secreted</location>
    </subcellularLocation>
</comment>
<proteinExistence type="inferred from homology"/>
<organism evidence="6 8">
    <name type="scientific">Paracoccus saliphilus</name>
    <dbReference type="NCBI Taxonomy" id="405559"/>
    <lineage>
        <taxon>Bacteria</taxon>
        <taxon>Pseudomonadati</taxon>
        <taxon>Pseudomonadota</taxon>
        <taxon>Alphaproteobacteria</taxon>
        <taxon>Rhodobacterales</taxon>
        <taxon>Paracoccaceae</taxon>
        <taxon>Paracoccus</taxon>
    </lineage>
</organism>
<evidence type="ECO:0000259" key="4">
    <source>
        <dbReference type="Pfam" id="PF04717"/>
    </source>
</evidence>
<dbReference type="Proteomes" id="UP001215549">
    <property type="component" value="Chromosome"/>
</dbReference>
<dbReference type="PANTHER" id="PTHR32305">
    <property type="match status" value="1"/>
</dbReference>
<dbReference type="AlphaFoldDB" id="A0AA46A4S1"/>
<dbReference type="InterPro" id="IPR006533">
    <property type="entry name" value="T6SS_Vgr_RhsGE"/>
</dbReference>
<evidence type="ECO:0000313" key="7">
    <source>
        <dbReference type="EMBL" id="WCR02056.1"/>
    </source>
</evidence>
<dbReference type="Pfam" id="PF04717">
    <property type="entry name" value="Phage_base_V"/>
    <property type="match status" value="1"/>
</dbReference>
<accession>A0AA46A4S1</accession>
<evidence type="ECO:0000256" key="3">
    <source>
        <dbReference type="ARBA" id="ARBA00022525"/>
    </source>
</evidence>
<dbReference type="PANTHER" id="PTHR32305:SF15">
    <property type="entry name" value="PROTEIN RHSA-RELATED"/>
    <property type="match status" value="1"/>
</dbReference>
<dbReference type="InterPro" id="IPR054030">
    <property type="entry name" value="Gp5_Vgr_C"/>
</dbReference>